<protein>
    <submittedName>
        <fullName evidence="1">Uncharacterized protein</fullName>
    </submittedName>
</protein>
<dbReference type="EMBL" id="QOIL01000003">
    <property type="protein sequence ID" value="RCG31961.1"/>
    <property type="molecule type" value="Genomic_DNA"/>
</dbReference>
<organism evidence="1 2">
    <name type="scientific">Sphaerisporangium album</name>
    <dbReference type="NCBI Taxonomy" id="509200"/>
    <lineage>
        <taxon>Bacteria</taxon>
        <taxon>Bacillati</taxon>
        <taxon>Actinomycetota</taxon>
        <taxon>Actinomycetes</taxon>
        <taxon>Streptosporangiales</taxon>
        <taxon>Streptosporangiaceae</taxon>
        <taxon>Sphaerisporangium</taxon>
    </lineage>
</organism>
<dbReference type="RefSeq" id="WP_114027576.1">
    <property type="nucleotide sequence ID" value="NZ_QOIL01000003.1"/>
</dbReference>
<accession>A0A367FNW9</accession>
<proteinExistence type="predicted"/>
<keyword evidence="2" id="KW-1185">Reference proteome</keyword>
<comment type="caution">
    <text evidence="1">The sequence shown here is derived from an EMBL/GenBank/DDBJ whole genome shotgun (WGS) entry which is preliminary data.</text>
</comment>
<dbReference type="Proteomes" id="UP000253094">
    <property type="component" value="Unassembled WGS sequence"/>
</dbReference>
<evidence type="ECO:0000313" key="2">
    <source>
        <dbReference type="Proteomes" id="UP000253094"/>
    </source>
</evidence>
<gene>
    <name evidence="1" type="ORF">DQ384_05305</name>
</gene>
<sequence>MATRLTAQAVGEVAEWIRRWRGPDLPVTVDAGPTIVLQQQHGQFMVFEADAVRRLVLERRPIGG</sequence>
<dbReference type="AlphaFoldDB" id="A0A367FNW9"/>
<evidence type="ECO:0000313" key="1">
    <source>
        <dbReference type="EMBL" id="RCG31961.1"/>
    </source>
</evidence>
<reference evidence="1 2" key="1">
    <citation type="submission" date="2018-06" db="EMBL/GenBank/DDBJ databases">
        <title>Sphaerisporangium craniellae sp. nov., isolated from a marine sponge in the South China Sea.</title>
        <authorList>
            <person name="Li L."/>
        </authorList>
    </citation>
    <scope>NUCLEOTIDE SEQUENCE [LARGE SCALE GENOMIC DNA]</scope>
    <source>
        <strain evidence="1 2">CCTCC AA 208026</strain>
    </source>
</reference>
<name>A0A367FNW9_9ACTN</name>